<proteinExistence type="predicted"/>
<protein>
    <submittedName>
        <fullName evidence="1">Uncharacterized protein</fullName>
    </submittedName>
</protein>
<keyword evidence="2" id="KW-1185">Reference proteome</keyword>
<evidence type="ECO:0000313" key="2">
    <source>
        <dbReference type="Proteomes" id="UP001165960"/>
    </source>
</evidence>
<dbReference type="Proteomes" id="UP001165960">
    <property type="component" value="Unassembled WGS sequence"/>
</dbReference>
<reference evidence="1" key="1">
    <citation type="submission" date="2022-04" db="EMBL/GenBank/DDBJ databases">
        <title>Genome of the entomopathogenic fungus Entomophthora muscae.</title>
        <authorList>
            <person name="Elya C."/>
            <person name="Lovett B.R."/>
            <person name="Lee E."/>
            <person name="Macias A.M."/>
            <person name="Hajek A.E."/>
            <person name="De Bivort B.L."/>
            <person name="Kasson M.T."/>
            <person name="De Fine Licht H.H."/>
            <person name="Stajich J.E."/>
        </authorList>
    </citation>
    <scope>NUCLEOTIDE SEQUENCE</scope>
    <source>
        <strain evidence="1">Berkeley</strain>
    </source>
</reference>
<gene>
    <name evidence="1" type="ORF">DSO57_1024100</name>
</gene>
<dbReference type="EMBL" id="QTSX02005099">
    <property type="protein sequence ID" value="KAJ9061094.1"/>
    <property type="molecule type" value="Genomic_DNA"/>
</dbReference>
<accession>A0ACC2SFQ4</accession>
<evidence type="ECO:0000313" key="1">
    <source>
        <dbReference type="EMBL" id="KAJ9061094.1"/>
    </source>
</evidence>
<name>A0ACC2SFQ4_9FUNG</name>
<sequence length="152" mass="16884">MKFPFTMIFLLRNLKNKPLNSLVQEAQTEPSKSTEKKLEKLLLRNLLGPCGVPVYQSPKCVLDHSQGLAGRDYHSLGSKGAFIHSQKEDLLRNLLVYGPGGQGNNMDLLILGVLHQYLGLLVIGLGLLLLRLVLLLLKLGLLHLKLGLWHCT</sequence>
<comment type="caution">
    <text evidence="1">The sequence shown here is derived from an EMBL/GenBank/DDBJ whole genome shotgun (WGS) entry which is preliminary data.</text>
</comment>
<organism evidence="1 2">
    <name type="scientific">Entomophthora muscae</name>
    <dbReference type="NCBI Taxonomy" id="34485"/>
    <lineage>
        <taxon>Eukaryota</taxon>
        <taxon>Fungi</taxon>
        <taxon>Fungi incertae sedis</taxon>
        <taxon>Zoopagomycota</taxon>
        <taxon>Entomophthoromycotina</taxon>
        <taxon>Entomophthoromycetes</taxon>
        <taxon>Entomophthorales</taxon>
        <taxon>Entomophthoraceae</taxon>
        <taxon>Entomophthora</taxon>
    </lineage>
</organism>